<gene>
    <name evidence="1" type="ORF">RchiOBHm_Chr6g0261001</name>
</gene>
<dbReference type="Proteomes" id="UP000238479">
    <property type="component" value="Chromosome 6"/>
</dbReference>
<dbReference type="Gramene" id="PRQ23406">
    <property type="protein sequence ID" value="PRQ23406"/>
    <property type="gene ID" value="RchiOBHm_Chr6g0261001"/>
</dbReference>
<proteinExistence type="predicted"/>
<accession>A0A2P6PNC1</accession>
<dbReference type="AlphaFoldDB" id="A0A2P6PNC1"/>
<organism evidence="1 2">
    <name type="scientific">Rosa chinensis</name>
    <name type="common">China rose</name>
    <dbReference type="NCBI Taxonomy" id="74649"/>
    <lineage>
        <taxon>Eukaryota</taxon>
        <taxon>Viridiplantae</taxon>
        <taxon>Streptophyta</taxon>
        <taxon>Embryophyta</taxon>
        <taxon>Tracheophyta</taxon>
        <taxon>Spermatophyta</taxon>
        <taxon>Magnoliopsida</taxon>
        <taxon>eudicotyledons</taxon>
        <taxon>Gunneridae</taxon>
        <taxon>Pentapetalae</taxon>
        <taxon>rosids</taxon>
        <taxon>fabids</taxon>
        <taxon>Rosales</taxon>
        <taxon>Rosaceae</taxon>
        <taxon>Rosoideae</taxon>
        <taxon>Rosoideae incertae sedis</taxon>
        <taxon>Rosa</taxon>
    </lineage>
</organism>
<keyword evidence="2" id="KW-1185">Reference proteome</keyword>
<protein>
    <submittedName>
        <fullName evidence="1">Uncharacterized protein</fullName>
    </submittedName>
</protein>
<evidence type="ECO:0000313" key="1">
    <source>
        <dbReference type="EMBL" id="PRQ23406.1"/>
    </source>
</evidence>
<comment type="caution">
    <text evidence="1">The sequence shown here is derived from an EMBL/GenBank/DDBJ whole genome shotgun (WGS) entry which is preliminary data.</text>
</comment>
<name>A0A2P6PNC1_ROSCH</name>
<evidence type="ECO:0000313" key="2">
    <source>
        <dbReference type="Proteomes" id="UP000238479"/>
    </source>
</evidence>
<dbReference type="EMBL" id="PDCK01000044">
    <property type="protein sequence ID" value="PRQ23406.1"/>
    <property type="molecule type" value="Genomic_DNA"/>
</dbReference>
<sequence length="78" mass="9153">MPCIFRLFYRIALAPCRAAQCYVCLLYAMTARVRGRFRSTSWIVSESVRFSSESERGFDQQLWLLIDREKSASFFPIC</sequence>
<reference evidence="1 2" key="1">
    <citation type="journal article" date="2018" name="Nat. Genet.">
        <title>The Rosa genome provides new insights in the design of modern roses.</title>
        <authorList>
            <person name="Bendahmane M."/>
        </authorList>
    </citation>
    <scope>NUCLEOTIDE SEQUENCE [LARGE SCALE GENOMIC DNA]</scope>
    <source>
        <strain evidence="2">cv. Old Blush</strain>
    </source>
</reference>